<protein>
    <submittedName>
        <fullName evidence="1">Uncharacterized protein</fullName>
    </submittedName>
</protein>
<keyword evidence="2" id="KW-1185">Reference proteome</keyword>
<reference evidence="1 2" key="1">
    <citation type="submission" date="2016-02" db="EMBL/GenBank/DDBJ databases">
        <title>Genome analysis of coral dinoflagellate symbionts highlights evolutionary adaptations to a symbiotic lifestyle.</title>
        <authorList>
            <person name="Aranda M."/>
            <person name="Li Y."/>
            <person name="Liew Y.J."/>
            <person name="Baumgarten S."/>
            <person name="Simakov O."/>
            <person name="Wilson M."/>
            <person name="Piel J."/>
            <person name="Ashoor H."/>
            <person name="Bougouffa S."/>
            <person name="Bajic V.B."/>
            <person name="Ryu T."/>
            <person name="Ravasi T."/>
            <person name="Bayer T."/>
            <person name="Micklem G."/>
            <person name="Kim H."/>
            <person name="Bhak J."/>
            <person name="Lajeunesse T.C."/>
            <person name="Voolstra C.R."/>
        </authorList>
    </citation>
    <scope>NUCLEOTIDE SEQUENCE [LARGE SCALE GENOMIC DNA]</scope>
    <source>
        <strain evidence="1 2">CCMP2467</strain>
    </source>
</reference>
<gene>
    <name evidence="1" type="ORF">AK812_SmicGene42015</name>
</gene>
<name>A0A1Q9C4M9_SYMMI</name>
<dbReference type="Proteomes" id="UP000186817">
    <property type="component" value="Unassembled WGS sequence"/>
</dbReference>
<evidence type="ECO:0000313" key="1">
    <source>
        <dbReference type="EMBL" id="OLP77871.1"/>
    </source>
</evidence>
<proteinExistence type="predicted"/>
<sequence>MEYGMPGISGANYEHMIYEVLQQVLPSSSRRKLMAATIQHCEEKDRLTICKQKVAHLLQLTVSDAAADSMQRRGHGQSEAEVDLVFHGSFKEFVNKFGQLGKVKVKGSCEMVRTVLVEICSDSRFVPMTLYQIEIQSCLIARTGMLDGTPLQPDATGFAIVFNRAAIHIKTHELVNELGLVNVQSLLDNQKLHIVYLQPEAVTGAAMKMASDAKAEAREAKEKVDILEKRLASLLPLLDKAAQPLAP</sequence>
<dbReference type="OrthoDB" id="439915at2759"/>
<evidence type="ECO:0000313" key="2">
    <source>
        <dbReference type="Proteomes" id="UP000186817"/>
    </source>
</evidence>
<dbReference type="AlphaFoldDB" id="A0A1Q9C4M9"/>
<dbReference type="EMBL" id="LSRX01001697">
    <property type="protein sequence ID" value="OLP77871.1"/>
    <property type="molecule type" value="Genomic_DNA"/>
</dbReference>
<comment type="caution">
    <text evidence="1">The sequence shown here is derived from an EMBL/GenBank/DDBJ whole genome shotgun (WGS) entry which is preliminary data.</text>
</comment>
<organism evidence="1 2">
    <name type="scientific">Symbiodinium microadriaticum</name>
    <name type="common">Dinoflagellate</name>
    <name type="synonym">Zooxanthella microadriatica</name>
    <dbReference type="NCBI Taxonomy" id="2951"/>
    <lineage>
        <taxon>Eukaryota</taxon>
        <taxon>Sar</taxon>
        <taxon>Alveolata</taxon>
        <taxon>Dinophyceae</taxon>
        <taxon>Suessiales</taxon>
        <taxon>Symbiodiniaceae</taxon>
        <taxon>Symbiodinium</taxon>
    </lineage>
</organism>
<accession>A0A1Q9C4M9</accession>